<evidence type="ECO:0000256" key="1">
    <source>
        <dbReference type="SAM" id="MobiDB-lite"/>
    </source>
</evidence>
<gene>
    <name evidence="2" type="ORF">MCHLO_05910</name>
</gene>
<reference evidence="2" key="1">
    <citation type="submission" date="2014-09" db="EMBL/GenBank/DDBJ databases">
        <title>Genome sequence of the luminous mushroom Mycena chlorophos for searching fungal bioluminescence genes.</title>
        <authorList>
            <person name="Tanaka Y."/>
            <person name="Kasuga D."/>
            <person name="Oba Y."/>
            <person name="Hase S."/>
            <person name="Sato K."/>
            <person name="Oba Y."/>
            <person name="Sakakibara Y."/>
        </authorList>
    </citation>
    <scope>NUCLEOTIDE SEQUENCE</scope>
</reference>
<name>A0ABQ0LBK1_MYCCL</name>
<sequence length="460" mass="50841">MTSSPPNRAAKRDKLSEVFEHSPTSLLDAYNTNSPEAIKFRETYQSNILAFASAVRAREDSIDESPNPRPRKQQVGRGGKGLDLGRDQSGEPAAQQDENNQRGPSTRSKSHRTDSAPAGGGNDDDETENTEEDPPVAKKKKGKGKHLQDVERKAISPKDFLELVESDFGISTARDKAAKEDAGLVWLASGFTRFDLNSKAEIQRQWMEKIKGELGLEQTVKTLVAAVPVCPTPETANNNQDNSAKEADIVDFLIDSNLARELQQSTAKGTGLALQALQSTTDIRYSLAWEAQTQAVRGTVLLKLYRMERCNQDEFVHLKAAADETFLKFIDADEARKKRFGDWKKPRFAQAMAAKRLTELLMMFGPGVLLDKRFTIQSLASTSPKYGTVVPAFYRALDKDSKTDEEVYTDYCVDRSAVVGIAEALDPALSEHIQTFLNEVICNDLKRARKAGLVGKRVAA</sequence>
<feature type="compositionally biased region" description="Polar residues" evidence="1">
    <location>
        <begin position="96"/>
        <end position="107"/>
    </location>
</feature>
<accession>A0ABQ0LBK1</accession>
<feature type="compositionally biased region" description="Acidic residues" evidence="1">
    <location>
        <begin position="122"/>
        <end position="134"/>
    </location>
</feature>
<protein>
    <submittedName>
        <fullName evidence="2">Uncharacterized protein</fullName>
    </submittedName>
</protein>
<proteinExistence type="predicted"/>
<dbReference type="Proteomes" id="UP000815677">
    <property type="component" value="Unassembled WGS sequence"/>
</dbReference>
<evidence type="ECO:0000313" key="2">
    <source>
        <dbReference type="EMBL" id="GAT48516.1"/>
    </source>
</evidence>
<dbReference type="EMBL" id="DF844628">
    <property type="protein sequence ID" value="GAT48516.1"/>
    <property type="molecule type" value="Genomic_DNA"/>
</dbReference>
<evidence type="ECO:0000313" key="3">
    <source>
        <dbReference type="Proteomes" id="UP000815677"/>
    </source>
</evidence>
<feature type="region of interest" description="Disordered" evidence="1">
    <location>
        <begin position="56"/>
        <end position="151"/>
    </location>
</feature>
<keyword evidence="3" id="KW-1185">Reference proteome</keyword>
<organism evidence="2 3">
    <name type="scientific">Mycena chlorophos</name>
    <name type="common">Agaric fungus</name>
    <name type="synonym">Agaricus chlorophos</name>
    <dbReference type="NCBI Taxonomy" id="658473"/>
    <lineage>
        <taxon>Eukaryota</taxon>
        <taxon>Fungi</taxon>
        <taxon>Dikarya</taxon>
        <taxon>Basidiomycota</taxon>
        <taxon>Agaricomycotina</taxon>
        <taxon>Agaricomycetes</taxon>
        <taxon>Agaricomycetidae</taxon>
        <taxon>Agaricales</taxon>
        <taxon>Marasmiineae</taxon>
        <taxon>Mycenaceae</taxon>
        <taxon>Mycena</taxon>
    </lineage>
</organism>